<evidence type="ECO:0000256" key="4">
    <source>
        <dbReference type="ARBA" id="ARBA00023163"/>
    </source>
</evidence>
<reference evidence="6 7" key="1">
    <citation type="journal article" date="2009" name="J. Bacteriol.">
        <title>Complete genome sequence of Robiginitalea biformata HTCC2501.</title>
        <authorList>
            <person name="Oh H.M."/>
            <person name="Giovannoni S.J."/>
            <person name="Lee K."/>
            <person name="Ferriera S."/>
            <person name="Johnson J."/>
            <person name="Cho J.C."/>
        </authorList>
    </citation>
    <scope>NUCLEOTIDE SEQUENCE [LARGE SCALE GENOMIC DNA]</scope>
    <source>
        <strain evidence="7">ATCC BAA-864 / HTCC2501 / KCTC 12146</strain>
    </source>
</reference>
<dbReference type="KEGG" id="rbi:RB2501_01550"/>
<dbReference type="eggNOG" id="COG1349">
    <property type="taxonomic scope" value="Bacteria"/>
</dbReference>
<evidence type="ECO:0000313" key="7">
    <source>
        <dbReference type="Proteomes" id="UP000009049"/>
    </source>
</evidence>
<dbReference type="InterPro" id="IPR037171">
    <property type="entry name" value="NagB/RpiA_transferase-like"/>
</dbReference>
<accession>A4CPY5</accession>
<keyword evidence="3" id="KW-0238">DNA-binding</keyword>
<organism evidence="6 7">
    <name type="scientific">Robiginitalea biformata (strain ATCC BAA-864 / DSM 15991 / KCTC 12146 / HTCC2501)</name>
    <dbReference type="NCBI Taxonomy" id="313596"/>
    <lineage>
        <taxon>Bacteria</taxon>
        <taxon>Pseudomonadati</taxon>
        <taxon>Bacteroidota</taxon>
        <taxon>Flavobacteriia</taxon>
        <taxon>Flavobacteriales</taxon>
        <taxon>Flavobacteriaceae</taxon>
        <taxon>Robiginitalea</taxon>
    </lineage>
</organism>
<keyword evidence="1" id="KW-0678">Repressor</keyword>
<dbReference type="SMART" id="SM01134">
    <property type="entry name" value="DeoRC"/>
    <property type="match status" value="1"/>
</dbReference>
<dbReference type="PRINTS" id="PR00037">
    <property type="entry name" value="HTHLACR"/>
</dbReference>
<dbReference type="PROSITE" id="PS00894">
    <property type="entry name" value="HTH_DEOR_1"/>
    <property type="match status" value="1"/>
</dbReference>
<evidence type="ECO:0000313" key="6">
    <source>
        <dbReference type="EMBL" id="EAR14070.1"/>
    </source>
</evidence>
<keyword evidence="2" id="KW-0805">Transcription regulation</keyword>
<dbReference type="SMART" id="SM00420">
    <property type="entry name" value="HTH_DEOR"/>
    <property type="match status" value="1"/>
</dbReference>
<dbReference type="Proteomes" id="UP000009049">
    <property type="component" value="Chromosome"/>
</dbReference>
<dbReference type="InterPro" id="IPR018356">
    <property type="entry name" value="Tscrpt_reg_HTH_DeoR_CS"/>
</dbReference>
<dbReference type="InterPro" id="IPR050313">
    <property type="entry name" value="Carb_Metab_HTH_regulators"/>
</dbReference>
<dbReference type="Gene3D" id="1.10.10.10">
    <property type="entry name" value="Winged helix-like DNA-binding domain superfamily/Winged helix DNA-binding domain"/>
    <property type="match status" value="1"/>
</dbReference>
<dbReference type="InterPro" id="IPR014036">
    <property type="entry name" value="DeoR-like_C"/>
</dbReference>
<dbReference type="AlphaFoldDB" id="A4CPY5"/>
<proteinExistence type="predicted"/>
<evidence type="ECO:0000256" key="2">
    <source>
        <dbReference type="ARBA" id="ARBA00023015"/>
    </source>
</evidence>
<keyword evidence="7" id="KW-1185">Reference proteome</keyword>
<evidence type="ECO:0000256" key="3">
    <source>
        <dbReference type="ARBA" id="ARBA00023125"/>
    </source>
</evidence>
<dbReference type="Pfam" id="PF00455">
    <property type="entry name" value="DeoRC"/>
    <property type="match status" value="1"/>
</dbReference>
<dbReference type="PROSITE" id="PS51000">
    <property type="entry name" value="HTH_DEOR_2"/>
    <property type="match status" value="1"/>
</dbReference>
<dbReference type="GO" id="GO:0003700">
    <property type="term" value="F:DNA-binding transcription factor activity"/>
    <property type="evidence" value="ECO:0007669"/>
    <property type="project" value="InterPro"/>
</dbReference>
<dbReference type="STRING" id="313596.RB2501_01550"/>
<dbReference type="Gene3D" id="3.40.50.1360">
    <property type="match status" value="1"/>
</dbReference>
<dbReference type="PANTHER" id="PTHR30363:SF4">
    <property type="entry name" value="GLYCEROL-3-PHOSPHATE REGULON REPRESSOR"/>
    <property type="match status" value="1"/>
</dbReference>
<dbReference type="InterPro" id="IPR036388">
    <property type="entry name" value="WH-like_DNA-bd_sf"/>
</dbReference>
<dbReference type="SUPFAM" id="SSF100950">
    <property type="entry name" value="NagB/RpiA/CoA transferase-like"/>
    <property type="match status" value="1"/>
</dbReference>
<sequence>MLFAGTKIRKNSNNCSFLQFIMLLNAIFNYLLNICNKKQQVQDFTIFAGKPPYVLKEERQRIILSEVDLHNRVQLTDMAEMLEVSIDTVRRDVKELDADQKLRKVHGGAVSLGFVSPATGSGNTYALEEKRTIARKATSLLRDGSVIFIDGGTTCLELARELPENLNLTCFTLSLPVALQLLAKPRVEVVLIGGKISREAQIATGASAIHALSDIRVDYGFIGTGYVDALHGLTEFDWEVVQVKKSVIASSRKAILLCISEKLNSQHRYRTCDISAINTLVTELPPDHNRLNPFRDREIHLL</sequence>
<dbReference type="InterPro" id="IPR036390">
    <property type="entry name" value="WH_DNA-bd_sf"/>
</dbReference>
<name>A4CPY5_ROBBH</name>
<dbReference type="EMBL" id="CP001712">
    <property type="protein sequence ID" value="EAR14070.1"/>
    <property type="molecule type" value="Genomic_DNA"/>
</dbReference>
<dbReference type="HOGENOM" id="CLU_060699_2_1_10"/>
<evidence type="ECO:0000259" key="5">
    <source>
        <dbReference type="PROSITE" id="PS51000"/>
    </source>
</evidence>
<dbReference type="GO" id="GO:0003677">
    <property type="term" value="F:DNA binding"/>
    <property type="evidence" value="ECO:0007669"/>
    <property type="project" value="UniProtKB-KW"/>
</dbReference>
<dbReference type="PANTHER" id="PTHR30363">
    <property type="entry name" value="HTH-TYPE TRANSCRIPTIONAL REGULATOR SRLR-RELATED"/>
    <property type="match status" value="1"/>
</dbReference>
<feature type="domain" description="HTH deoR-type" evidence="5">
    <location>
        <begin position="56"/>
        <end position="111"/>
    </location>
</feature>
<keyword evidence="4" id="KW-0804">Transcription</keyword>
<evidence type="ECO:0000256" key="1">
    <source>
        <dbReference type="ARBA" id="ARBA00022491"/>
    </source>
</evidence>
<dbReference type="InterPro" id="IPR001034">
    <property type="entry name" value="DeoR_HTH"/>
</dbReference>
<protein>
    <submittedName>
        <fullName evidence="6">Putative deoR family transcriptional regulator</fullName>
    </submittedName>
</protein>
<dbReference type="SUPFAM" id="SSF46785">
    <property type="entry name" value="Winged helix' DNA-binding domain"/>
    <property type="match status" value="1"/>
</dbReference>
<dbReference type="Pfam" id="PF08220">
    <property type="entry name" value="HTH_DeoR"/>
    <property type="match status" value="1"/>
</dbReference>
<gene>
    <name evidence="6" type="ordered locus">RB2501_01550</name>
</gene>